<dbReference type="Proteomes" id="UP000282184">
    <property type="component" value="Unassembled WGS sequence"/>
</dbReference>
<keyword evidence="2" id="KW-0285">Flavoprotein</keyword>
<dbReference type="GO" id="GO:0003959">
    <property type="term" value="F:NADPH dehydrogenase activity"/>
    <property type="evidence" value="ECO:0007669"/>
    <property type="project" value="InterPro"/>
</dbReference>
<name>A0A3S0QH19_9BACT</name>
<organism evidence="7 8">
    <name type="scientific">Hymenobacter gummosus</name>
    <dbReference type="NCBI Taxonomy" id="1776032"/>
    <lineage>
        <taxon>Bacteria</taxon>
        <taxon>Pseudomonadati</taxon>
        <taxon>Bacteroidota</taxon>
        <taxon>Cytophagia</taxon>
        <taxon>Cytophagales</taxon>
        <taxon>Hymenobacteraceae</taxon>
        <taxon>Hymenobacter</taxon>
    </lineage>
</organism>
<dbReference type="AlphaFoldDB" id="A0A3S0QH19"/>
<evidence type="ECO:0000256" key="5">
    <source>
        <dbReference type="ARBA" id="ARBA00023002"/>
    </source>
</evidence>
<dbReference type="CDD" id="cd02932">
    <property type="entry name" value="OYE_YqiM_FMN"/>
    <property type="match status" value="1"/>
</dbReference>
<dbReference type="GO" id="GO:0050661">
    <property type="term" value="F:NADP binding"/>
    <property type="evidence" value="ECO:0007669"/>
    <property type="project" value="InterPro"/>
</dbReference>
<comment type="caution">
    <text evidence="7">The sequence shown here is derived from an EMBL/GenBank/DDBJ whole genome shotgun (WGS) entry which is preliminary data.</text>
</comment>
<dbReference type="InterPro" id="IPR013785">
    <property type="entry name" value="Aldolase_TIM"/>
</dbReference>
<evidence type="ECO:0000256" key="1">
    <source>
        <dbReference type="ARBA" id="ARBA00001917"/>
    </source>
</evidence>
<evidence type="ECO:0000313" key="7">
    <source>
        <dbReference type="EMBL" id="RTQ48557.1"/>
    </source>
</evidence>
<keyword evidence="5" id="KW-0560">Oxidoreductase</keyword>
<dbReference type="Pfam" id="PF00724">
    <property type="entry name" value="Oxidored_FMN"/>
    <property type="match status" value="1"/>
</dbReference>
<evidence type="ECO:0000259" key="6">
    <source>
        <dbReference type="Pfam" id="PF00724"/>
    </source>
</evidence>
<keyword evidence="3" id="KW-0288">FMN</keyword>
<protein>
    <submittedName>
        <fullName evidence="7">NADH:flavin oxidoreductase/NADH oxidase</fullName>
    </submittedName>
</protein>
<dbReference type="RefSeq" id="WP_126694262.1">
    <property type="nucleotide sequence ID" value="NZ_RXOF01000009.1"/>
</dbReference>
<evidence type="ECO:0000256" key="4">
    <source>
        <dbReference type="ARBA" id="ARBA00022857"/>
    </source>
</evidence>
<dbReference type="GO" id="GO:0010181">
    <property type="term" value="F:FMN binding"/>
    <property type="evidence" value="ECO:0007669"/>
    <property type="project" value="InterPro"/>
</dbReference>
<comment type="cofactor">
    <cofactor evidence="1">
        <name>FMN</name>
        <dbReference type="ChEBI" id="CHEBI:58210"/>
    </cofactor>
</comment>
<sequence>MAHLFTPLTLRGVTLKNRLVVSPMCMYSAQDGFANDWHLVHLGSRAVGGAALVIQEATAVAPEGRITPDDLGIWQDEHLPFLRRITDFIKAQGAVAGIQLAHAGRKASHQSPWKGGAEIPPTAPGGWPTVAPSAQPFAPAETAPQALDAAGIRRVVANFEAATRRAVQAGYEVIEIHAAHGYLLHEFLSPLSNERTDEYGGSFENRIRLLLEVTEAVRAALPAELPLLVRISATDWTEGGWSADDSVALARQLQRRGVDLIDCSTGGNVPKAPIPVGPGYQVEFAARIRQETGLPTGAVGLITDAQQAETILADGQADLILLARELLRDPYFPLHAAQELGTEVPWPNQYERAKPRGSR</sequence>
<evidence type="ECO:0000256" key="3">
    <source>
        <dbReference type="ARBA" id="ARBA00022643"/>
    </source>
</evidence>
<dbReference type="EMBL" id="RXOF01000009">
    <property type="protein sequence ID" value="RTQ48557.1"/>
    <property type="molecule type" value="Genomic_DNA"/>
</dbReference>
<evidence type="ECO:0000313" key="8">
    <source>
        <dbReference type="Proteomes" id="UP000282184"/>
    </source>
</evidence>
<keyword evidence="8" id="KW-1185">Reference proteome</keyword>
<proteinExistence type="predicted"/>
<evidence type="ECO:0000256" key="2">
    <source>
        <dbReference type="ARBA" id="ARBA00022630"/>
    </source>
</evidence>
<dbReference type="PANTHER" id="PTHR43303">
    <property type="entry name" value="NADPH DEHYDROGENASE C23G7.10C-RELATED"/>
    <property type="match status" value="1"/>
</dbReference>
<dbReference type="InterPro" id="IPR044152">
    <property type="entry name" value="YqjM-like"/>
</dbReference>
<gene>
    <name evidence="7" type="ORF">EJV47_16425</name>
</gene>
<dbReference type="PANTHER" id="PTHR43303:SF4">
    <property type="entry name" value="NADPH DEHYDROGENASE C23G7.10C-RELATED"/>
    <property type="match status" value="1"/>
</dbReference>
<keyword evidence="4" id="KW-0521">NADP</keyword>
<dbReference type="Gene3D" id="3.20.20.70">
    <property type="entry name" value="Aldolase class I"/>
    <property type="match status" value="1"/>
</dbReference>
<reference evidence="7 8" key="1">
    <citation type="submission" date="2018-12" db="EMBL/GenBank/DDBJ databases">
        <title>Hymenobacter gummosus sp. nov., isolated from a spring.</title>
        <authorList>
            <person name="Nie L."/>
        </authorList>
    </citation>
    <scope>NUCLEOTIDE SEQUENCE [LARGE SCALE GENOMIC DNA]</scope>
    <source>
        <strain evidence="7 8">KCTC 52166</strain>
    </source>
</reference>
<feature type="domain" description="NADH:flavin oxidoreductase/NADH oxidase N-terminal" evidence="6">
    <location>
        <begin position="4"/>
        <end position="341"/>
    </location>
</feature>
<accession>A0A3S0QH19</accession>
<dbReference type="OrthoDB" id="9772736at2"/>
<dbReference type="SUPFAM" id="SSF51395">
    <property type="entry name" value="FMN-linked oxidoreductases"/>
    <property type="match status" value="1"/>
</dbReference>
<dbReference type="InterPro" id="IPR001155">
    <property type="entry name" value="OxRdtase_FMN_N"/>
</dbReference>